<feature type="transmembrane region" description="Helical" evidence="1">
    <location>
        <begin position="187"/>
        <end position="204"/>
    </location>
</feature>
<keyword evidence="1" id="KW-0472">Membrane</keyword>
<sequence>MIMKTTSHSLHYILRLACAMCFIGHGAFGIITKAVWCNYFGVFGIGQDMAYQLMPVVGVMDITFGTILLVYPLRIAAGWLVFWGLFTALLRPLSGESFGEFFERAGNYGAPLILLLVSSASGLPLKGWFQKLEPRKIDDEQQWRTITMGLQLIAFALLAGHGWLNLIGKAGLLKQYEALGFSDPLQVAHRIGLIEVGGAVLLLVKPFRQIVLLLFLWKMASELFYPSYEIWEWVERGGSYGVLLGLWLVLRERNYTIFHYFTSTPLASAK</sequence>
<evidence type="ECO:0000313" key="2">
    <source>
        <dbReference type="EMBL" id="SHG80451.1"/>
    </source>
</evidence>
<protein>
    <recommendedName>
        <fullName evidence="4">DoxX protein</fullName>
    </recommendedName>
</protein>
<dbReference type="EMBL" id="FQWQ01000001">
    <property type="protein sequence ID" value="SHG80451.1"/>
    <property type="molecule type" value="Genomic_DNA"/>
</dbReference>
<evidence type="ECO:0000256" key="1">
    <source>
        <dbReference type="SAM" id="Phobius"/>
    </source>
</evidence>
<feature type="transmembrane region" description="Helical" evidence="1">
    <location>
        <begin position="146"/>
        <end position="167"/>
    </location>
</feature>
<reference evidence="2 3" key="1">
    <citation type="submission" date="2016-11" db="EMBL/GenBank/DDBJ databases">
        <authorList>
            <person name="Jaros S."/>
            <person name="Januszkiewicz K."/>
            <person name="Wedrychowicz H."/>
        </authorList>
    </citation>
    <scope>NUCLEOTIDE SEQUENCE [LARGE SCALE GENOMIC DNA]</scope>
    <source>
        <strain evidence="2 3">DSM 24574</strain>
    </source>
</reference>
<keyword evidence="3" id="KW-1185">Reference proteome</keyword>
<dbReference type="Proteomes" id="UP000184212">
    <property type="component" value="Unassembled WGS sequence"/>
</dbReference>
<dbReference type="STRING" id="947013.SAMN04488109_1921"/>
<accession>A0A1M5MT78</accession>
<keyword evidence="1" id="KW-0812">Transmembrane</keyword>
<evidence type="ECO:0008006" key="4">
    <source>
        <dbReference type="Google" id="ProtNLM"/>
    </source>
</evidence>
<proteinExistence type="predicted"/>
<gene>
    <name evidence="2" type="ORF">SAMN04488109_1921</name>
</gene>
<evidence type="ECO:0000313" key="3">
    <source>
        <dbReference type="Proteomes" id="UP000184212"/>
    </source>
</evidence>
<keyword evidence="1" id="KW-1133">Transmembrane helix</keyword>
<feature type="transmembrane region" description="Helical" evidence="1">
    <location>
        <begin position="12"/>
        <end position="31"/>
    </location>
</feature>
<feature type="transmembrane region" description="Helical" evidence="1">
    <location>
        <begin position="51"/>
        <end position="71"/>
    </location>
</feature>
<feature type="transmembrane region" description="Helical" evidence="1">
    <location>
        <begin position="105"/>
        <end position="125"/>
    </location>
</feature>
<dbReference type="AlphaFoldDB" id="A0A1M5MT78"/>
<organism evidence="2 3">
    <name type="scientific">Chryseolinea serpens</name>
    <dbReference type="NCBI Taxonomy" id="947013"/>
    <lineage>
        <taxon>Bacteria</taxon>
        <taxon>Pseudomonadati</taxon>
        <taxon>Bacteroidota</taxon>
        <taxon>Cytophagia</taxon>
        <taxon>Cytophagales</taxon>
        <taxon>Fulvivirgaceae</taxon>
        <taxon>Chryseolinea</taxon>
    </lineage>
</organism>
<name>A0A1M5MT78_9BACT</name>
<feature type="transmembrane region" description="Helical" evidence="1">
    <location>
        <begin position="76"/>
        <end position="93"/>
    </location>
</feature>